<dbReference type="Gene3D" id="2.60.120.40">
    <property type="match status" value="2"/>
</dbReference>
<evidence type="ECO:0000256" key="1">
    <source>
        <dbReference type="ARBA" id="ARBA00004613"/>
    </source>
</evidence>
<proteinExistence type="predicted"/>
<evidence type="ECO:0000256" key="4">
    <source>
        <dbReference type="SAM" id="Coils"/>
    </source>
</evidence>
<dbReference type="PANTHER" id="PTHR22923">
    <property type="entry name" value="CEREBELLIN-RELATED"/>
    <property type="match status" value="1"/>
</dbReference>
<feature type="domain" description="C1q" evidence="6">
    <location>
        <begin position="447"/>
        <end position="584"/>
    </location>
</feature>
<evidence type="ECO:0000313" key="8">
    <source>
        <dbReference type="Proteomes" id="UP000507470"/>
    </source>
</evidence>
<dbReference type="InterPro" id="IPR050822">
    <property type="entry name" value="Cerebellin_Synaptic_Org"/>
</dbReference>
<dbReference type="OrthoDB" id="6157211at2759"/>
<dbReference type="Pfam" id="PF00386">
    <property type="entry name" value="C1q"/>
    <property type="match status" value="2"/>
</dbReference>
<sequence>MSVNSPVIRVVFAFTICYLLSIVTIEAGDINDNGEISELRQLITDIQKRQRFYEHELLSQQTIIKDQANEIAKLKDLFHGSGTINVNHNESVHHVTHQSTNIPNALRNNINRRQLQGGGIAFSVYLDHDLDLGAPEVLKYNKIITNEGGGYNLNTGAFICPESGMYLLSFYIGERGGLSPQGAYIYLKVNNVNIIDAVVDAPHYTQDLQGGNTVIIRLKAGDVVITQHEDSGGHVEAEKEKDCFALNQMITEILDKQRIHEANIVLQQKQMENQANQIAELQELQRVIKNKVNQTFELEELRKVIKDQANQKAEFQELRKVIKDQANQKTELAELRKFIKDQAIQKTELEELRKVIKDQAIEIGNLKNMQKDHDNEKTKIKAGTDINQKVKNSQSMQHEHIANYIPKDEKEQAGRVLHVNDSVQKTNQSLNHTSILRNKLNRRLLQAGSGGIAFSVYLDHDVNFGAHQVLKYNRIITNEGNGYSVHTGSFTCPESGIYLLSFSIGQRGDTVARGAYIYLMVNSVNVIDAVVDSFHNTQDLQGGNTVIIRLKAGDVVFTEGDEGSHGEGSTGVRLTSFSGVLLYP</sequence>
<dbReference type="PANTHER" id="PTHR22923:SF116">
    <property type="entry name" value="C1Q DOMAIN-CONTAINING PROTEIN"/>
    <property type="match status" value="1"/>
</dbReference>
<dbReference type="InterPro" id="IPR008983">
    <property type="entry name" value="Tumour_necrosis_fac-like_dom"/>
</dbReference>
<name>A0A6J8EB38_MYTCO</name>
<organism evidence="7 8">
    <name type="scientific">Mytilus coruscus</name>
    <name type="common">Sea mussel</name>
    <dbReference type="NCBI Taxonomy" id="42192"/>
    <lineage>
        <taxon>Eukaryota</taxon>
        <taxon>Metazoa</taxon>
        <taxon>Spiralia</taxon>
        <taxon>Lophotrochozoa</taxon>
        <taxon>Mollusca</taxon>
        <taxon>Bivalvia</taxon>
        <taxon>Autobranchia</taxon>
        <taxon>Pteriomorphia</taxon>
        <taxon>Mytilida</taxon>
        <taxon>Mytiloidea</taxon>
        <taxon>Mytilidae</taxon>
        <taxon>Mytilinae</taxon>
        <taxon>Mytilus</taxon>
    </lineage>
</organism>
<dbReference type="PROSITE" id="PS50871">
    <property type="entry name" value="C1Q"/>
    <property type="match status" value="2"/>
</dbReference>
<keyword evidence="2" id="KW-0964">Secreted</keyword>
<dbReference type="Proteomes" id="UP000507470">
    <property type="component" value="Unassembled WGS sequence"/>
</dbReference>
<protein>
    <submittedName>
        <fullName evidence="7">C1QL</fullName>
    </submittedName>
</protein>
<comment type="subcellular location">
    <subcellularLocation>
        <location evidence="1">Secreted</location>
    </subcellularLocation>
</comment>
<evidence type="ECO:0000256" key="5">
    <source>
        <dbReference type="SAM" id="SignalP"/>
    </source>
</evidence>
<dbReference type="AlphaFoldDB" id="A0A6J8EB38"/>
<accession>A0A6J8EB38</accession>
<evidence type="ECO:0000256" key="3">
    <source>
        <dbReference type="ARBA" id="ARBA00022729"/>
    </source>
</evidence>
<evidence type="ECO:0000259" key="6">
    <source>
        <dbReference type="PROSITE" id="PS50871"/>
    </source>
</evidence>
<evidence type="ECO:0000313" key="7">
    <source>
        <dbReference type="EMBL" id="CAC5418039.1"/>
    </source>
</evidence>
<gene>
    <name evidence="7" type="ORF">MCOR_50500</name>
</gene>
<dbReference type="SMART" id="SM00110">
    <property type="entry name" value="C1Q"/>
    <property type="match status" value="1"/>
</dbReference>
<reference evidence="7 8" key="1">
    <citation type="submission" date="2020-06" db="EMBL/GenBank/DDBJ databases">
        <authorList>
            <person name="Li R."/>
            <person name="Bekaert M."/>
        </authorList>
    </citation>
    <scope>NUCLEOTIDE SEQUENCE [LARGE SCALE GENOMIC DNA]</scope>
    <source>
        <strain evidence="8">wild</strain>
    </source>
</reference>
<dbReference type="SUPFAM" id="SSF49842">
    <property type="entry name" value="TNF-like"/>
    <property type="match status" value="2"/>
</dbReference>
<dbReference type="PRINTS" id="PR00007">
    <property type="entry name" value="COMPLEMNTC1Q"/>
</dbReference>
<feature type="coiled-coil region" evidence="4">
    <location>
        <begin position="264"/>
        <end position="318"/>
    </location>
</feature>
<keyword evidence="3 5" id="KW-0732">Signal</keyword>
<dbReference type="EMBL" id="CACVKT020008856">
    <property type="protein sequence ID" value="CAC5418039.1"/>
    <property type="molecule type" value="Genomic_DNA"/>
</dbReference>
<dbReference type="GO" id="GO:0005576">
    <property type="term" value="C:extracellular region"/>
    <property type="evidence" value="ECO:0007669"/>
    <property type="project" value="UniProtKB-SubCell"/>
</dbReference>
<feature type="signal peptide" evidence="5">
    <location>
        <begin position="1"/>
        <end position="27"/>
    </location>
</feature>
<evidence type="ECO:0000256" key="2">
    <source>
        <dbReference type="ARBA" id="ARBA00022525"/>
    </source>
</evidence>
<feature type="chain" id="PRO_5026672991" evidence="5">
    <location>
        <begin position="28"/>
        <end position="584"/>
    </location>
</feature>
<keyword evidence="8" id="KW-1185">Reference proteome</keyword>
<dbReference type="InterPro" id="IPR001073">
    <property type="entry name" value="C1q_dom"/>
</dbReference>
<keyword evidence="4" id="KW-0175">Coiled coil</keyword>
<feature type="domain" description="C1q" evidence="6">
    <location>
        <begin position="115"/>
        <end position="261"/>
    </location>
</feature>